<name>X1EKT0_9ZZZZ</name>
<evidence type="ECO:0000256" key="2">
    <source>
        <dbReference type="ARBA" id="ARBA00022475"/>
    </source>
</evidence>
<sequence length="392" mass="42661">LGIVIGIAAVIIMMSIGSGAQNLILSQIEGLGSNLIIVMPGGMKEEKGSPPRMSMGMMTIKTLTYEDSQALLKKSNAPYVKNVAPIATGEVVVVYKSEDRDTNFIGTTPEIQYVTDNYPVEGRLFTDQEVKSVAKVVVLDSKVKEKLFNDQNPLGEFIKIQRINFRVIGVMAEKGARGMEDPDDQVFVPLTTAQTQLLGIEHLQAIMVQAENEKVIDQTVEDIKTTLRERHHITDPSKDDFMVKSQLEFTETLGMITSILTIFLTSVAAIALVVGGIGIMNIMLVSVTERTREIGLRKAVGARKKDILLQFLIEAVTLTILGGMLGIISGIIFSYIGGLVLEKVLGIGWSFSLSLVSIVLAFGVATTIGLIFGIYPARKAAQLSPIEALRYE</sequence>
<dbReference type="Pfam" id="PF02687">
    <property type="entry name" value="FtsX"/>
    <property type="match status" value="1"/>
</dbReference>
<dbReference type="GO" id="GO:0022857">
    <property type="term" value="F:transmembrane transporter activity"/>
    <property type="evidence" value="ECO:0007669"/>
    <property type="project" value="TreeGrafter"/>
</dbReference>
<dbReference type="GO" id="GO:0005886">
    <property type="term" value="C:plasma membrane"/>
    <property type="evidence" value="ECO:0007669"/>
    <property type="project" value="UniProtKB-SubCell"/>
</dbReference>
<dbReference type="Pfam" id="PF12704">
    <property type="entry name" value="MacB_PCD"/>
    <property type="match status" value="1"/>
</dbReference>
<gene>
    <name evidence="10" type="ORF">S03H2_12947</name>
</gene>
<feature type="non-terminal residue" evidence="10">
    <location>
        <position position="1"/>
    </location>
</feature>
<organism evidence="10">
    <name type="scientific">marine sediment metagenome</name>
    <dbReference type="NCBI Taxonomy" id="412755"/>
    <lineage>
        <taxon>unclassified sequences</taxon>
        <taxon>metagenomes</taxon>
        <taxon>ecological metagenomes</taxon>
    </lineage>
</organism>
<evidence type="ECO:0000256" key="4">
    <source>
        <dbReference type="ARBA" id="ARBA00022989"/>
    </source>
</evidence>
<evidence type="ECO:0000259" key="9">
    <source>
        <dbReference type="Pfam" id="PF12704"/>
    </source>
</evidence>
<keyword evidence="2" id="KW-1003">Cell membrane</keyword>
<proteinExistence type="inferred from homology"/>
<feature type="transmembrane region" description="Helical" evidence="7">
    <location>
        <begin position="348"/>
        <end position="375"/>
    </location>
</feature>
<evidence type="ECO:0000313" key="10">
    <source>
        <dbReference type="EMBL" id="GAH33941.1"/>
    </source>
</evidence>
<comment type="caution">
    <text evidence="10">The sequence shown here is derived from an EMBL/GenBank/DDBJ whole genome shotgun (WGS) entry which is preliminary data.</text>
</comment>
<dbReference type="PANTHER" id="PTHR30572:SF4">
    <property type="entry name" value="ABC TRANSPORTER PERMEASE YTRF"/>
    <property type="match status" value="1"/>
</dbReference>
<keyword evidence="4 7" id="KW-1133">Transmembrane helix</keyword>
<dbReference type="PANTHER" id="PTHR30572">
    <property type="entry name" value="MEMBRANE COMPONENT OF TRANSPORTER-RELATED"/>
    <property type="match status" value="1"/>
</dbReference>
<dbReference type="EMBL" id="BARU01006580">
    <property type="protein sequence ID" value="GAH33941.1"/>
    <property type="molecule type" value="Genomic_DNA"/>
</dbReference>
<dbReference type="AlphaFoldDB" id="X1EKT0"/>
<comment type="similarity">
    <text evidence="6">Belongs to the ABC-4 integral membrane protein family.</text>
</comment>
<evidence type="ECO:0000256" key="3">
    <source>
        <dbReference type="ARBA" id="ARBA00022692"/>
    </source>
</evidence>
<evidence type="ECO:0000256" key="1">
    <source>
        <dbReference type="ARBA" id="ARBA00004651"/>
    </source>
</evidence>
<dbReference type="InterPro" id="IPR003838">
    <property type="entry name" value="ABC3_permease_C"/>
</dbReference>
<feature type="domain" description="MacB-like periplasmic core" evidence="9">
    <location>
        <begin position="1"/>
        <end position="225"/>
    </location>
</feature>
<dbReference type="InterPro" id="IPR025857">
    <property type="entry name" value="MacB_PCD"/>
</dbReference>
<comment type="subcellular location">
    <subcellularLocation>
        <location evidence="1">Cell membrane</location>
        <topology evidence="1">Multi-pass membrane protein</topology>
    </subcellularLocation>
</comment>
<protein>
    <recommendedName>
        <fullName evidence="11">ABC3 transporter permease protein domain-containing protein</fullName>
    </recommendedName>
</protein>
<evidence type="ECO:0008006" key="11">
    <source>
        <dbReference type="Google" id="ProtNLM"/>
    </source>
</evidence>
<evidence type="ECO:0000256" key="7">
    <source>
        <dbReference type="SAM" id="Phobius"/>
    </source>
</evidence>
<feature type="transmembrane region" description="Helical" evidence="7">
    <location>
        <begin position="307"/>
        <end position="336"/>
    </location>
</feature>
<keyword evidence="5 7" id="KW-0472">Membrane</keyword>
<evidence type="ECO:0000256" key="5">
    <source>
        <dbReference type="ARBA" id="ARBA00023136"/>
    </source>
</evidence>
<feature type="transmembrane region" description="Helical" evidence="7">
    <location>
        <begin position="253"/>
        <end position="286"/>
    </location>
</feature>
<reference evidence="10" key="1">
    <citation type="journal article" date="2014" name="Front. Microbiol.">
        <title>High frequency of phylogenetically diverse reductive dehalogenase-homologous genes in deep subseafloor sedimentary metagenomes.</title>
        <authorList>
            <person name="Kawai M."/>
            <person name="Futagami T."/>
            <person name="Toyoda A."/>
            <person name="Takaki Y."/>
            <person name="Nishi S."/>
            <person name="Hori S."/>
            <person name="Arai W."/>
            <person name="Tsubouchi T."/>
            <person name="Morono Y."/>
            <person name="Uchiyama I."/>
            <person name="Ito T."/>
            <person name="Fujiyama A."/>
            <person name="Inagaki F."/>
            <person name="Takami H."/>
        </authorList>
    </citation>
    <scope>NUCLEOTIDE SEQUENCE</scope>
    <source>
        <strain evidence="10">Expedition CK06-06</strain>
    </source>
</reference>
<accession>X1EKT0</accession>
<feature type="domain" description="ABC3 transporter permease C-terminal" evidence="8">
    <location>
        <begin position="266"/>
        <end position="385"/>
    </location>
</feature>
<dbReference type="InterPro" id="IPR050250">
    <property type="entry name" value="Macrolide_Exporter_MacB"/>
</dbReference>
<evidence type="ECO:0000259" key="8">
    <source>
        <dbReference type="Pfam" id="PF02687"/>
    </source>
</evidence>
<evidence type="ECO:0000256" key="6">
    <source>
        <dbReference type="ARBA" id="ARBA00038076"/>
    </source>
</evidence>
<keyword evidence="3 7" id="KW-0812">Transmembrane</keyword>